<evidence type="ECO:0008006" key="3">
    <source>
        <dbReference type="Google" id="ProtNLM"/>
    </source>
</evidence>
<dbReference type="Gene3D" id="3.30.420.10">
    <property type="entry name" value="Ribonuclease H-like superfamily/Ribonuclease H"/>
    <property type="match status" value="1"/>
</dbReference>
<dbReference type="InterPro" id="IPR036397">
    <property type="entry name" value="RNaseH_sf"/>
</dbReference>
<dbReference type="Gene3D" id="3.30.70.270">
    <property type="match status" value="1"/>
</dbReference>
<dbReference type="Proteomes" id="UP000499080">
    <property type="component" value="Unassembled WGS sequence"/>
</dbReference>
<accession>A0A4Y2WC96</accession>
<dbReference type="AlphaFoldDB" id="A0A4Y2WC96"/>
<dbReference type="SUPFAM" id="SSF53098">
    <property type="entry name" value="Ribonuclease H-like"/>
    <property type="match status" value="1"/>
</dbReference>
<dbReference type="GO" id="GO:0003676">
    <property type="term" value="F:nucleic acid binding"/>
    <property type="evidence" value="ECO:0007669"/>
    <property type="project" value="InterPro"/>
</dbReference>
<reference evidence="1 2" key="1">
    <citation type="journal article" date="2019" name="Sci. Rep.">
        <title>Orb-weaving spider Araneus ventricosus genome elucidates the spidroin gene catalogue.</title>
        <authorList>
            <person name="Kono N."/>
            <person name="Nakamura H."/>
            <person name="Ohtoshi R."/>
            <person name="Moran D.A.P."/>
            <person name="Shinohara A."/>
            <person name="Yoshida Y."/>
            <person name="Fujiwara M."/>
            <person name="Mori M."/>
            <person name="Tomita M."/>
            <person name="Arakawa K."/>
        </authorList>
    </citation>
    <scope>NUCLEOTIDE SEQUENCE [LARGE SCALE GENOMIC DNA]</scope>
</reference>
<protein>
    <recommendedName>
        <fullName evidence="3">Integrase catalytic domain-containing protein</fullName>
    </recommendedName>
</protein>
<proteinExistence type="predicted"/>
<name>A0A4Y2WC96_ARAVE</name>
<sequence length="142" mass="15597">MIMDSYPLTTIDGTLDALNGSQWFSTLDLKSGCRKTSNPEDGKKDSHHRQGLWHGPLPVTTKGKSVCTGIDYFTKRPGDPIPDQETSTVLKNLFEHGLQHGVPMILLFDQGTNFGSALFTEPANFENSEDLNDGVNLSPYIA</sequence>
<dbReference type="EMBL" id="BGPR01059018">
    <property type="protein sequence ID" value="GBO35095.1"/>
    <property type="molecule type" value="Genomic_DNA"/>
</dbReference>
<dbReference type="InterPro" id="IPR012337">
    <property type="entry name" value="RNaseH-like_sf"/>
</dbReference>
<keyword evidence="2" id="KW-1185">Reference proteome</keyword>
<dbReference type="Gene3D" id="3.10.10.10">
    <property type="entry name" value="HIV Type 1 Reverse Transcriptase, subunit A, domain 1"/>
    <property type="match status" value="1"/>
</dbReference>
<dbReference type="InterPro" id="IPR043128">
    <property type="entry name" value="Rev_trsase/Diguanyl_cyclase"/>
</dbReference>
<organism evidence="1 2">
    <name type="scientific">Araneus ventricosus</name>
    <name type="common">Orbweaver spider</name>
    <name type="synonym">Epeira ventricosa</name>
    <dbReference type="NCBI Taxonomy" id="182803"/>
    <lineage>
        <taxon>Eukaryota</taxon>
        <taxon>Metazoa</taxon>
        <taxon>Ecdysozoa</taxon>
        <taxon>Arthropoda</taxon>
        <taxon>Chelicerata</taxon>
        <taxon>Arachnida</taxon>
        <taxon>Araneae</taxon>
        <taxon>Araneomorphae</taxon>
        <taxon>Entelegynae</taxon>
        <taxon>Araneoidea</taxon>
        <taxon>Araneidae</taxon>
        <taxon>Araneus</taxon>
    </lineage>
</organism>
<gene>
    <name evidence="1" type="ORF">AVEN_139747_1</name>
</gene>
<evidence type="ECO:0000313" key="2">
    <source>
        <dbReference type="Proteomes" id="UP000499080"/>
    </source>
</evidence>
<comment type="caution">
    <text evidence="1">The sequence shown here is derived from an EMBL/GenBank/DDBJ whole genome shotgun (WGS) entry which is preliminary data.</text>
</comment>
<evidence type="ECO:0000313" key="1">
    <source>
        <dbReference type="EMBL" id="GBO35095.1"/>
    </source>
</evidence>
<dbReference type="OrthoDB" id="112267at2759"/>